<dbReference type="SUPFAM" id="SSF52540">
    <property type="entry name" value="P-loop containing nucleoside triphosphate hydrolases"/>
    <property type="match status" value="1"/>
</dbReference>
<name>A0A846HCM2_9CYAN</name>
<dbReference type="InterPro" id="IPR052736">
    <property type="entry name" value="Stf3_sulfotransferase"/>
</dbReference>
<dbReference type="AlphaFoldDB" id="A0A846HCM2"/>
<comment type="caution">
    <text evidence="1">The sequence shown here is derived from an EMBL/GenBank/DDBJ whole genome shotgun (WGS) entry which is preliminary data.</text>
</comment>
<evidence type="ECO:0000313" key="2">
    <source>
        <dbReference type="Proteomes" id="UP000031549"/>
    </source>
</evidence>
<dbReference type="EMBL" id="JTCM02000039">
    <property type="protein sequence ID" value="NEU74340.1"/>
    <property type="molecule type" value="Genomic_DNA"/>
</dbReference>
<dbReference type="GO" id="GO:0016740">
    <property type="term" value="F:transferase activity"/>
    <property type="evidence" value="ECO:0007669"/>
    <property type="project" value="UniProtKB-KW"/>
</dbReference>
<dbReference type="Proteomes" id="UP000031549">
    <property type="component" value="Unassembled WGS sequence"/>
</dbReference>
<dbReference type="Gene3D" id="3.40.50.300">
    <property type="entry name" value="P-loop containing nucleotide triphosphate hydrolases"/>
    <property type="match status" value="1"/>
</dbReference>
<gene>
    <name evidence="1" type="ORF">PI95_017685</name>
</gene>
<proteinExistence type="predicted"/>
<accession>A0A846HCM2</accession>
<dbReference type="Pfam" id="PF13469">
    <property type="entry name" value="Sulfotransfer_3"/>
    <property type="match status" value="1"/>
</dbReference>
<keyword evidence="1" id="KW-0808">Transferase</keyword>
<keyword evidence="2" id="KW-1185">Reference proteome</keyword>
<organism evidence="1 2">
    <name type="scientific">Hassallia byssoidea VB512170</name>
    <dbReference type="NCBI Taxonomy" id="1304833"/>
    <lineage>
        <taxon>Bacteria</taxon>
        <taxon>Bacillati</taxon>
        <taxon>Cyanobacteriota</taxon>
        <taxon>Cyanophyceae</taxon>
        <taxon>Nostocales</taxon>
        <taxon>Tolypothrichaceae</taxon>
        <taxon>Hassallia</taxon>
    </lineage>
</organism>
<dbReference type="InterPro" id="IPR027417">
    <property type="entry name" value="P-loop_NTPase"/>
</dbReference>
<sequence length="381" mass="44895">MKSKQRITAVEQHPLAGSSFISLMKLFLWNGGVDREYLPQALSAATASFLTIPLKIFENVKFSQKIAELEIELPPIFILGHPRSGTTYFQYLMSRDPNLGYLENWQAMRGSEIFLSSPELAKRWADSNYPRKRISDEVMMYANSPAEEEFPLANACPYSFYTWFYFPNNMRKIFQKFVLFEGVDDRIKTEWKRAYIKNLKRITLAVNGKRLILKNPINTARIKILLEMFPDAKFIHLYRNPYSIYASTNTLYKKLVRVLGFQTINEAELEENIIFIYKQMMQKFLVDKNSLPPENLIEIKYEDFIGNEIEYLKQVYAQFNLPSFEQAEAEFKKYIQSQANYETNKYTLDEETIKKITEQWRFTIEKWQYDVPDELTVKAAP</sequence>
<dbReference type="PANTHER" id="PTHR36451:SF1">
    <property type="entry name" value="OMEGA-HYDROXY-BETA-DIHYDROMENAQUINONE-9 SULFOTRANSFERASE STF3"/>
    <property type="match status" value="1"/>
</dbReference>
<reference evidence="1 2" key="1">
    <citation type="journal article" date="2015" name="Genome Announc.">
        <title>Draft Genome Sequence of Cyanobacterium Hassallia byssoidea Strain VB512170, Isolated from Monuments in India.</title>
        <authorList>
            <person name="Singh D."/>
            <person name="Chandrababunaidu M.M."/>
            <person name="Panda A."/>
            <person name="Sen D."/>
            <person name="Bhattacharyya S."/>
            <person name="Adhikary S.P."/>
            <person name="Tripathy S."/>
        </authorList>
    </citation>
    <scope>NUCLEOTIDE SEQUENCE [LARGE SCALE GENOMIC DNA]</scope>
    <source>
        <strain evidence="1 2">VB512170</strain>
    </source>
</reference>
<protein>
    <submittedName>
        <fullName evidence="1">Sulfotransferase</fullName>
    </submittedName>
</protein>
<evidence type="ECO:0000313" key="1">
    <source>
        <dbReference type="EMBL" id="NEU74340.1"/>
    </source>
</evidence>
<dbReference type="PANTHER" id="PTHR36451">
    <property type="entry name" value="PAPS-DEPENDENT SULFOTRANSFERASE STF3"/>
    <property type="match status" value="1"/>
</dbReference>
<dbReference type="RefSeq" id="WP_039752866.1">
    <property type="nucleotide sequence ID" value="NZ_JTCM02000039.1"/>
</dbReference>